<dbReference type="EMBL" id="JAQOUE010000001">
    <property type="protein sequence ID" value="MDT7042023.1"/>
    <property type="molecule type" value="Genomic_DNA"/>
</dbReference>
<dbReference type="InterPro" id="IPR013123">
    <property type="entry name" value="SpoU_subst-bd"/>
</dbReference>
<evidence type="ECO:0000313" key="5">
    <source>
        <dbReference type="EMBL" id="MDT7042023.1"/>
    </source>
</evidence>
<dbReference type="InterPro" id="IPR001537">
    <property type="entry name" value="SpoU_MeTrfase"/>
</dbReference>
<dbReference type="SUPFAM" id="SSF75217">
    <property type="entry name" value="alpha/beta knot"/>
    <property type="match status" value="1"/>
</dbReference>
<gene>
    <name evidence="5" type="primary">rlmB</name>
    <name evidence="5" type="ORF">PPG34_06630</name>
</gene>
<feature type="domain" description="RNA 2-O ribose methyltransferase substrate binding" evidence="4">
    <location>
        <begin position="40"/>
        <end position="115"/>
    </location>
</feature>
<dbReference type="RefSeq" id="WP_313832377.1">
    <property type="nucleotide sequence ID" value="NZ_JAQOUE010000001.1"/>
</dbReference>
<evidence type="ECO:0000256" key="2">
    <source>
        <dbReference type="ARBA" id="ARBA00022679"/>
    </source>
</evidence>
<accession>A0ABU3K6R3</accession>
<dbReference type="Pfam" id="PF08032">
    <property type="entry name" value="SpoU_sub_bind"/>
    <property type="match status" value="1"/>
</dbReference>
<proteinExistence type="predicted"/>
<dbReference type="Pfam" id="PF00588">
    <property type="entry name" value="SpoU_methylase"/>
    <property type="match status" value="1"/>
</dbReference>
<organism evidence="5 6">
    <name type="scientific">Candidatus Nitronereus thalassa</name>
    <dbReference type="NCBI Taxonomy" id="3020898"/>
    <lineage>
        <taxon>Bacteria</taxon>
        <taxon>Pseudomonadati</taxon>
        <taxon>Nitrospirota</taxon>
        <taxon>Nitrospiria</taxon>
        <taxon>Nitrospirales</taxon>
        <taxon>Nitrospiraceae</taxon>
        <taxon>Candidatus Nitronereus</taxon>
    </lineage>
</organism>
<feature type="region of interest" description="Disordered" evidence="3">
    <location>
        <begin position="1"/>
        <end position="29"/>
    </location>
</feature>
<dbReference type="Proteomes" id="UP001250932">
    <property type="component" value="Unassembled WGS sequence"/>
</dbReference>
<dbReference type="NCBIfam" id="TIGR00186">
    <property type="entry name" value="rRNA_methyl_3"/>
    <property type="match status" value="1"/>
</dbReference>
<keyword evidence="6" id="KW-1185">Reference proteome</keyword>
<evidence type="ECO:0000259" key="4">
    <source>
        <dbReference type="SMART" id="SM00967"/>
    </source>
</evidence>
<dbReference type="InterPro" id="IPR029064">
    <property type="entry name" value="Ribosomal_eL30-like_sf"/>
</dbReference>
<comment type="caution">
    <text evidence="5">The sequence shown here is derived from an EMBL/GenBank/DDBJ whole genome shotgun (WGS) entry which is preliminary data.</text>
</comment>
<dbReference type="CDD" id="cd18103">
    <property type="entry name" value="SpoU-like_RlmB"/>
    <property type="match status" value="1"/>
</dbReference>
<dbReference type="InterPro" id="IPR029028">
    <property type="entry name" value="Alpha/beta_knot_MTases"/>
</dbReference>
<dbReference type="Gene3D" id="3.40.1280.10">
    <property type="match status" value="1"/>
</dbReference>
<dbReference type="InterPro" id="IPR029026">
    <property type="entry name" value="tRNA_m1G_MTases_N"/>
</dbReference>
<sequence length="289" mass="31432">MRKKTFKQQIKSEKTWPPKALSSKTVPTVPRDGSDNFGERICGIHAVTEALRAGARSFVKIALTHRDRQFYKIIQMAKAQGVPLVVEPRHHLDRLVLRGEHHQGVVGFVAAKSYTTEDEILERALCQQEAPLFLALDGVEDPQNLGAIIRTAEAAGVNGIFIPDRRSVGLTSTVARTSAGALEYMAVARCSNIGKLIERFEAQDISSIALHPDAKQSYHEMDMNGPIILVFGGEGKGVRPGVLQKCAGQAKIPMRGKVDSLNVSASVAVVVYEVVRQRMAAKVGLNESG</sequence>
<evidence type="ECO:0000256" key="1">
    <source>
        <dbReference type="ARBA" id="ARBA00022603"/>
    </source>
</evidence>
<dbReference type="SUPFAM" id="SSF55315">
    <property type="entry name" value="L30e-like"/>
    <property type="match status" value="1"/>
</dbReference>
<dbReference type="PANTHER" id="PTHR46429:SF1">
    <property type="entry name" value="23S RRNA (GUANOSINE-2'-O-)-METHYLTRANSFERASE RLMB"/>
    <property type="match status" value="1"/>
</dbReference>
<dbReference type="Gene3D" id="3.30.1330.30">
    <property type="match status" value="1"/>
</dbReference>
<evidence type="ECO:0000256" key="3">
    <source>
        <dbReference type="SAM" id="MobiDB-lite"/>
    </source>
</evidence>
<keyword evidence="1" id="KW-0489">Methyltransferase</keyword>
<name>A0ABU3K6R3_9BACT</name>
<dbReference type="PANTHER" id="PTHR46429">
    <property type="entry name" value="23S RRNA (GUANOSINE-2'-O-)-METHYLTRANSFERASE RLMB"/>
    <property type="match status" value="1"/>
</dbReference>
<protein>
    <submittedName>
        <fullName evidence="5">23S rRNA (Guanosine(2251)-2'-O)-methyltransferase RlmB</fullName>
    </submittedName>
</protein>
<evidence type="ECO:0000313" key="6">
    <source>
        <dbReference type="Proteomes" id="UP001250932"/>
    </source>
</evidence>
<dbReference type="InterPro" id="IPR004441">
    <property type="entry name" value="rRNA_MeTrfase_TrmH"/>
</dbReference>
<dbReference type="SMART" id="SM00967">
    <property type="entry name" value="SpoU_sub_bind"/>
    <property type="match status" value="1"/>
</dbReference>
<reference evidence="5 6" key="1">
    <citation type="journal article" date="2023" name="ISME J.">
        <title>Cultivation and genomic characterization of novel and ubiquitous marine nitrite-oxidizing bacteria from the Nitrospirales.</title>
        <authorList>
            <person name="Mueller A.J."/>
            <person name="Daebeler A."/>
            <person name="Herbold C.W."/>
            <person name="Kirkegaard R.H."/>
            <person name="Daims H."/>
        </authorList>
    </citation>
    <scope>NUCLEOTIDE SEQUENCE [LARGE SCALE GENOMIC DNA]</scope>
    <source>
        <strain evidence="5 6">EB</strain>
    </source>
</reference>
<keyword evidence="2" id="KW-0808">Transferase</keyword>